<feature type="region of interest" description="Disordered" evidence="2">
    <location>
        <begin position="148"/>
        <end position="220"/>
    </location>
</feature>
<evidence type="ECO:0000259" key="3">
    <source>
        <dbReference type="Pfam" id="PF10058"/>
    </source>
</evidence>
<evidence type="ECO:0000256" key="1">
    <source>
        <dbReference type="RuleBase" id="RU367073"/>
    </source>
</evidence>
<feature type="compositionally biased region" description="Low complexity" evidence="2">
    <location>
        <begin position="151"/>
        <end position="162"/>
    </location>
</feature>
<keyword evidence="1" id="KW-0256">Endoplasmic reticulum</keyword>
<keyword evidence="1" id="KW-0862">Zinc</keyword>
<keyword evidence="1" id="KW-0472">Membrane</keyword>
<dbReference type="PANTHER" id="PTHR22166:SF12">
    <property type="entry name" value="ENDOPLASMIC RETICULUM JUNCTION FORMATION PROTEIN LUNAPARK"/>
    <property type="match status" value="1"/>
</dbReference>
<dbReference type="InterPro" id="IPR019273">
    <property type="entry name" value="Lunapark_Znf"/>
</dbReference>
<dbReference type="GO" id="GO:0098826">
    <property type="term" value="C:endoplasmic reticulum tubular network membrane"/>
    <property type="evidence" value="ECO:0007669"/>
    <property type="project" value="UniProtKB-UniRule"/>
</dbReference>
<reference evidence="4 5" key="1">
    <citation type="submission" date="2016-07" db="EMBL/GenBank/DDBJ databases">
        <title>Pervasive Adenine N6-methylation of Active Genes in Fungi.</title>
        <authorList>
            <consortium name="DOE Joint Genome Institute"/>
            <person name="Mondo S.J."/>
            <person name="Dannebaum R.O."/>
            <person name="Kuo R.C."/>
            <person name="Labutti K."/>
            <person name="Haridas S."/>
            <person name="Kuo A."/>
            <person name="Salamov A."/>
            <person name="Ahrendt S.R."/>
            <person name="Lipzen A."/>
            <person name="Sullivan W."/>
            <person name="Andreopoulos W.B."/>
            <person name="Clum A."/>
            <person name="Lindquist E."/>
            <person name="Daum C."/>
            <person name="Ramamoorthy G.K."/>
            <person name="Gryganskyi A."/>
            <person name="Culley D."/>
            <person name="Magnuson J.K."/>
            <person name="James T.Y."/>
            <person name="O'Malley M.A."/>
            <person name="Stajich J.E."/>
            <person name="Spatafora J.W."/>
            <person name="Visel A."/>
            <person name="Grigoriev I.V."/>
        </authorList>
    </citation>
    <scope>NUCLEOTIDE SEQUENCE [LARGE SCALE GENOMIC DNA]</scope>
    <source>
        <strain evidence="4 5">NRRL 3301</strain>
    </source>
</reference>
<feature type="domain" description="Lunapark zinc ribbon" evidence="3">
    <location>
        <begin position="225"/>
        <end position="276"/>
    </location>
</feature>
<name>A0A1X2GWG8_9FUNG</name>
<feature type="compositionally biased region" description="Basic and acidic residues" evidence="2">
    <location>
        <begin position="355"/>
        <end position="364"/>
    </location>
</feature>
<dbReference type="AlphaFoldDB" id="A0A1X2GWG8"/>
<protein>
    <recommendedName>
        <fullName evidence="1">Endoplasmic reticulum junction formation protein lunapark</fullName>
    </recommendedName>
</protein>
<comment type="function">
    <text evidence="1">Plays a role in determining ER morphology.</text>
</comment>
<keyword evidence="5" id="KW-1185">Reference proteome</keyword>
<keyword evidence="1" id="KW-0479">Metal-binding</keyword>
<sequence>MGGLLSKERTDPNDYEKVLSELDANIQKAELRLTEIKLRQRRTGLLWVIYATLAWLVYVAYWFFTIQDGSWNANAIQAAPVLLIPVGIYYMRKGLAWFYTKKQSSEESHLATLRAQQKLKVEELKKKTSYYTTQSLLERYDAEAMARKKQQQQMIAQQQQKQQDLRQRKPGNQGMARPPSGLPQQPQQPGMTTSPMQPNGQQLQQQVTMAHHPPVLPAPRGPPQWYDKLIDALVGEDGPETKYALICQYCYMHNGLILPSEVETIQYSCPHCKKFNPSRKSRQLHPDGPVLPIDDKAKPDALPQDTTVPTSHDDPAPLDPDHPEEELDADSIASRVRHRRKHSVDHTDEPVNNDHPAHDDESTE</sequence>
<comment type="caution">
    <text evidence="4">The sequence shown here is derived from an EMBL/GenBank/DDBJ whole genome shotgun (WGS) entry which is preliminary data.</text>
</comment>
<feature type="transmembrane region" description="Helical" evidence="1">
    <location>
        <begin position="45"/>
        <end position="64"/>
    </location>
</feature>
<dbReference type="PANTHER" id="PTHR22166">
    <property type="entry name" value="ENDOPLASMIC RETICULUM JUNCTION FORMATION PROTEIN LUNAPARK"/>
    <property type="match status" value="1"/>
</dbReference>
<feature type="region of interest" description="Disordered" evidence="2">
    <location>
        <begin position="276"/>
        <end position="364"/>
    </location>
</feature>
<evidence type="ECO:0000313" key="5">
    <source>
        <dbReference type="Proteomes" id="UP000242146"/>
    </source>
</evidence>
<keyword evidence="1" id="KW-0863">Zinc-finger</keyword>
<organism evidence="4 5">
    <name type="scientific">Hesseltinella vesiculosa</name>
    <dbReference type="NCBI Taxonomy" id="101127"/>
    <lineage>
        <taxon>Eukaryota</taxon>
        <taxon>Fungi</taxon>
        <taxon>Fungi incertae sedis</taxon>
        <taxon>Mucoromycota</taxon>
        <taxon>Mucoromycotina</taxon>
        <taxon>Mucoromycetes</taxon>
        <taxon>Mucorales</taxon>
        <taxon>Cunninghamellaceae</taxon>
        <taxon>Hesseltinella</taxon>
    </lineage>
</organism>
<comment type="subcellular location">
    <subcellularLocation>
        <location evidence="1">Endoplasmic reticulum membrane</location>
        <topology evidence="1">Multi-pass membrane protein</topology>
    </subcellularLocation>
</comment>
<keyword evidence="1" id="KW-0812">Transmembrane</keyword>
<dbReference type="EMBL" id="MCGT01000002">
    <property type="protein sequence ID" value="ORX62387.1"/>
    <property type="molecule type" value="Genomic_DNA"/>
</dbReference>
<feature type="compositionally biased region" description="Basic and acidic residues" evidence="2">
    <location>
        <begin position="311"/>
        <end position="321"/>
    </location>
</feature>
<dbReference type="STRING" id="101127.A0A1X2GWG8"/>
<accession>A0A1X2GWG8</accession>
<dbReference type="OrthoDB" id="1725934at2759"/>
<feature type="compositionally biased region" description="Low complexity" evidence="2">
    <location>
        <begin position="178"/>
        <end position="206"/>
    </location>
</feature>
<gene>
    <name evidence="4" type="ORF">DM01DRAFT_1331814</name>
</gene>
<dbReference type="Proteomes" id="UP000242146">
    <property type="component" value="Unassembled WGS sequence"/>
</dbReference>
<dbReference type="InterPro" id="IPR040115">
    <property type="entry name" value="Lnp"/>
</dbReference>
<proteinExistence type="inferred from homology"/>
<feature type="transmembrane region" description="Helical" evidence="1">
    <location>
        <begin position="70"/>
        <end position="91"/>
    </location>
</feature>
<keyword evidence="1" id="KW-1133">Transmembrane helix</keyword>
<dbReference type="GO" id="GO:1903373">
    <property type="term" value="P:positive regulation of endoplasmic reticulum tubular network organization"/>
    <property type="evidence" value="ECO:0007669"/>
    <property type="project" value="UniProtKB-UniRule"/>
</dbReference>
<comment type="domain">
    <text evidence="1">The C4-type zinc finger motif is necessary both for its ER three-way tubular junction localization and formation.</text>
</comment>
<evidence type="ECO:0000313" key="4">
    <source>
        <dbReference type="EMBL" id="ORX62387.1"/>
    </source>
</evidence>
<dbReference type="Pfam" id="PF10058">
    <property type="entry name" value="Zn_ribbon_10"/>
    <property type="match status" value="1"/>
</dbReference>
<comment type="similarity">
    <text evidence="1">Belongs to the lunapark family.</text>
</comment>
<evidence type="ECO:0000256" key="2">
    <source>
        <dbReference type="SAM" id="MobiDB-lite"/>
    </source>
</evidence>
<dbReference type="GO" id="GO:0071788">
    <property type="term" value="P:endoplasmic reticulum tubular network maintenance"/>
    <property type="evidence" value="ECO:0007669"/>
    <property type="project" value="UniProtKB-UniRule"/>
</dbReference>
<dbReference type="GO" id="GO:0008270">
    <property type="term" value="F:zinc ion binding"/>
    <property type="evidence" value="ECO:0007669"/>
    <property type="project" value="UniProtKB-KW"/>
</dbReference>